<keyword evidence="1" id="KW-1133">Transmembrane helix</keyword>
<evidence type="ECO:0000313" key="3">
    <source>
        <dbReference type="EMBL" id="VFK01406.1"/>
    </source>
</evidence>
<gene>
    <name evidence="2" type="ORF">BECKH772A_GA0070896_102223</name>
    <name evidence="3" type="ORF">BECKH772B_GA0070898_102303</name>
    <name evidence="4" type="ORF">BECKH772C_GA0070978_102253</name>
</gene>
<accession>A0A450V9I5</accession>
<keyword evidence="1" id="KW-0812">Transmembrane</keyword>
<evidence type="ECO:0000313" key="2">
    <source>
        <dbReference type="EMBL" id="VFK01289.1"/>
    </source>
</evidence>
<protein>
    <submittedName>
        <fullName evidence="3">Uncharacterized protein</fullName>
    </submittedName>
</protein>
<keyword evidence="1" id="KW-0472">Membrane</keyword>
<evidence type="ECO:0000256" key="1">
    <source>
        <dbReference type="SAM" id="Phobius"/>
    </source>
</evidence>
<evidence type="ECO:0000313" key="4">
    <source>
        <dbReference type="EMBL" id="VFK04972.1"/>
    </source>
</evidence>
<dbReference type="EMBL" id="CAADFG010000222">
    <property type="protein sequence ID" value="VFK01289.1"/>
    <property type="molecule type" value="Genomic_DNA"/>
</dbReference>
<dbReference type="EMBL" id="CAADFI010000230">
    <property type="protein sequence ID" value="VFK01406.1"/>
    <property type="molecule type" value="Genomic_DNA"/>
</dbReference>
<sequence>MTTGTKKRIVGGTVIGIVALLLFINSQLENSSLQQQETGLATTRPWQIEVRPDGLSRVFGITLGETTLGTVQTHFRDGGEMRMFVSPFNRVSVEVFFKSVDLDGIRGKIVLLLDPGEETLGAMLERGTRTKPMPDGGRKISLHPEDRAQLRYTPVGAITYLPTTDLDASVIQQRFGEPERRIPDREAEGVVHWLYPYLGLDIALNEGGKEIFQYVPPREFERLLEGFGKPFD</sequence>
<feature type="transmembrane region" description="Helical" evidence="1">
    <location>
        <begin position="9"/>
        <end position="28"/>
    </location>
</feature>
<name>A0A450V9I5_9GAMM</name>
<dbReference type="AlphaFoldDB" id="A0A450V9I5"/>
<proteinExistence type="predicted"/>
<reference evidence="3" key="1">
    <citation type="submission" date="2019-02" db="EMBL/GenBank/DDBJ databases">
        <authorList>
            <person name="Gruber-Vodicka R. H."/>
            <person name="Seah K. B. B."/>
        </authorList>
    </citation>
    <scope>NUCLEOTIDE SEQUENCE</scope>
    <source>
        <strain evidence="4">BECK_SA2B12</strain>
        <strain evidence="2">BECK_SA2B15</strain>
        <strain evidence="3">BECK_SA2B20</strain>
    </source>
</reference>
<organism evidence="3">
    <name type="scientific">Candidatus Kentrum eta</name>
    <dbReference type="NCBI Taxonomy" id="2126337"/>
    <lineage>
        <taxon>Bacteria</taxon>
        <taxon>Pseudomonadati</taxon>
        <taxon>Pseudomonadota</taxon>
        <taxon>Gammaproteobacteria</taxon>
        <taxon>Candidatus Kentrum</taxon>
    </lineage>
</organism>
<dbReference type="EMBL" id="CAADFJ010000225">
    <property type="protein sequence ID" value="VFK04972.1"/>
    <property type="molecule type" value="Genomic_DNA"/>
</dbReference>